<evidence type="ECO:0000313" key="1">
    <source>
        <dbReference type="EMBL" id="MCM3716663.1"/>
    </source>
</evidence>
<sequence>MRKTNGATSKTQRRYEINIEQWEQIKHMFPPYQTGRPTKLSNRTMFNAFLLDRSKRCGMARFAGRTLSLMENAYSRFCKWRDSGLLIAIFQALHIEPDFENLSIDSTSIKAHQDSAGAKKTQMDMK</sequence>
<reference evidence="1" key="1">
    <citation type="submission" date="2022-05" db="EMBL/GenBank/DDBJ databases">
        <title>Comparative Genomics of Spacecraft Associated Microbes.</title>
        <authorList>
            <person name="Tran M.T."/>
            <person name="Wright A."/>
            <person name="Seuylemezian A."/>
            <person name="Eisen J."/>
            <person name="Coil D."/>
        </authorList>
    </citation>
    <scope>NUCLEOTIDE SEQUENCE</scope>
    <source>
        <strain evidence="1">214.1.1</strain>
    </source>
</reference>
<dbReference type="PANTHER" id="PTHR46637">
    <property type="entry name" value="TIS1421-TRANSPOSASE PROTEIN A"/>
    <property type="match status" value="1"/>
</dbReference>
<dbReference type="EMBL" id="JAMBOL010000051">
    <property type="protein sequence ID" value="MCM3716663.1"/>
    <property type="molecule type" value="Genomic_DNA"/>
</dbReference>
<dbReference type="PANTHER" id="PTHR46637:SF1">
    <property type="entry name" value="BLL5188 PROTEIN"/>
    <property type="match status" value="1"/>
</dbReference>
<gene>
    <name evidence="1" type="ORF">M3202_21715</name>
</gene>
<evidence type="ECO:0000313" key="2">
    <source>
        <dbReference type="Proteomes" id="UP001139179"/>
    </source>
</evidence>
<dbReference type="AlphaFoldDB" id="A0A9X2ISK9"/>
<proteinExistence type="predicted"/>
<name>A0A9X2ISK9_9BACI</name>
<organism evidence="1 2">
    <name type="scientific">Halalkalibacter oceani</name>
    <dbReference type="NCBI Taxonomy" id="1653776"/>
    <lineage>
        <taxon>Bacteria</taxon>
        <taxon>Bacillati</taxon>
        <taxon>Bacillota</taxon>
        <taxon>Bacilli</taxon>
        <taxon>Bacillales</taxon>
        <taxon>Bacillaceae</taxon>
        <taxon>Halalkalibacter</taxon>
    </lineage>
</organism>
<dbReference type="Proteomes" id="UP001139179">
    <property type="component" value="Unassembled WGS sequence"/>
</dbReference>
<accession>A0A9X2ISK9</accession>
<evidence type="ECO:0008006" key="3">
    <source>
        <dbReference type="Google" id="ProtNLM"/>
    </source>
</evidence>
<protein>
    <recommendedName>
        <fullName evidence="3">Transposase</fullName>
    </recommendedName>
</protein>
<dbReference type="InterPro" id="IPR052909">
    <property type="entry name" value="Transposase_6_like"/>
</dbReference>
<dbReference type="RefSeq" id="WP_251225310.1">
    <property type="nucleotide sequence ID" value="NZ_JAMBOL010000051.1"/>
</dbReference>
<comment type="caution">
    <text evidence="1">The sequence shown here is derived from an EMBL/GenBank/DDBJ whole genome shotgun (WGS) entry which is preliminary data.</text>
</comment>
<keyword evidence="2" id="KW-1185">Reference proteome</keyword>